<keyword evidence="8" id="KW-1185">Reference proteome</keyword>
<dbReference type="GO" id="GO:0006508">
    <property type="term" value="P:proteolysis"/>
    <property type="evidence" value="ECO:0007669"/>
    <property type="project" value="UniProtKB-KW"/>
</dbReference>
<dbReference type="PRINTS" id="PR00723">
    <property type="entry name" value="SUBTILISIN"/>
</dbReference>
<dbReference type="PANTHER" id="PTHR35186:SF4">
    <property type="entry name" value="PRION-INHIBITION AND PROPAGATION HELO DOMAIN-CONTAINING PROTEIN"/>
    <property type="match status" value="1"/>
</dbReference>
<dbReference type="Pfam" id="PF00082">
    <property type="entry name" value="Peptidase_S8"/>
    <property type="match status" value="1"/>
</dbReference>
<dbReference type="SUPFAM" id="SSF52743">
    <property type="entry name" value="Subtilisin-like"/>
    <property type="match status" value="1"/>
</dbReference>
<keyword evidence="1 4" id="KW-0645">Protease</keyword>
<dbReference type="PANTHER" id="PTHR35186">
    <property type="entry name" value="ANK_REP_REGION DOMAIN-CONTAINING PROTEIN"/>
    <property type="match status" value="1"/>
</dbReference>
<keyword evidence="2 4" id="KW-0378">Hydrolase</keyword>
<dbReference type="Gene3D" id="3.40.50.200">
    <property type="entry name" value="Peptidase S8/S53 domain"/>
    <property type="match status" value="1"/>
</dbReference>
<evidence type="ECO:0000259" key="6">
    <source>
        <dbReference type="Pfam" id="PF24476"/>
    </source>
</evidence>
<dbReference type="InterPro" id="IPR056002">
    <property type="entry name" value="DUF7580"/>
</dbReference>
<keyword evidence="3 4" id="KW-0720">Serine protease</keyword>
<dbReference type="HOGENOM" id="CLU_015500_0_0_1"/>
<feature type="active site" description="Charge relay system" evidence="4">
    <location>
        <position position="413"/>
    </location>
</feature>
<dbReference type="OrthoDB" id="206201at2759"/>
<comment type="similarity">
    <text evidence="4">Belongs to the peptidase S8 family.</text>
</comment>
<feature type="active site" description="Charge relay system" evidence="4">
    <location>
        <position position="464"/>
    </location>
</feature>
<dbReference type="InterPro" id="IPR015500">
    <property type="entry name" value="Peptidase_S8_subtilisin-rel"/>
</dbReference>
<dbReference type="OMA" id="AREAYEC"/>
<dbReference type="InterPro" id="IPR023828">
    <property type="entry name" value="Peptidase_S8_Ser-AS"/>
</dbReference>
<dbReference type="VEuPathDB" id="FungiDB:SAPIO_CDS4927"/>
<feature type="domain" description="Peptidase S8/S53" evidence="5">
    <location>
        <begin position="453"/>
        <end position="661"/>
    </location>
</feature>
<evidence type="ECO:0000313" key="7">
    <source>
        <dbReference type="EMBL" id="KEZ43238.1"/>
    </source>
</evidence>
<dbReference type="KEGG" id="sapo:SAPIO_CDS4927"/>
<evidence type="ECO:0000256" key="3">
    <source>
        <dbReference type="ARBA" id="ARBA00022825"/>
    </source>
</evidence>
<protein>
    <submittedName>
        <fullName evidence="7">Uncharacterized protein</fullName>
    </submittedName>
</protein>
<gene>
    <name evidence="7" type="ORF">SAPIO_CDS4927</name>
</gene>
<dbReference type="EMBL" id="JOWA01000095">
    <property type="protein sequence ID" value="KEZ43238.1"/>
    <property type="molecule type" value="Genomic_DNA"/>
</dbReference>
<evidence type="ECO:0000256" key="2">
    <source>
        <dbReference type="ARBA" id="ARBA00022801"/>
    </source>
</evidence>
<evidence type="ECO:0000313" key="8">
    <source>
        <dbReference type="Proteomes" id="UP000028545"/>
    </source>
</evidence>
<evidence type="ECO:0000256" key="1">
    <source>
        <dbReference type="ARBA" id="ARBA00022670"/>
    </source>
</evidence>
<name>A0A084G7C6_PSEDA</name>
<dbReference type="GO" id="GO:0004252">
    <property type="term" value="F:serine-type endopeptidase activity"/>
    <property type="evidence" value="ECO:0007669"/>
    <property type="project" value="UniProtKB-UniRule"/>
</dbReference>
<dbReference type="CDD" id="cd00306">
    <property type="entry name" value="Peptidases_S8_S53"/>
    <property type="match status" value="1"/>
</dbReference>
<organism evidence="7 8">
    <name type="scientific">Pseudallescheria apiosperma</name>
    <name type="common">Scedosporium apiospermum</name>
    <dbReference type="NCBI Taxonomy" id="563466"/>
    <lineage>
        <taxon>Eukaryota</taxon>
        <taxon>Fungi</taxon>
        <taxon>Dikarya</taxon>
        <taxon>Ascomycota</taxon>
        <taxon>Pezizomycotina</taxon>
        <taxon>Sordariomycetes</taxon>
        <taxon>Hypocreomycetidae</taxon>
        <taxon>Microascales</taxon>
        <taxon>Microascaceae</taxon>
        <taxon>Scedosporium</taxon>
    </lineage>
</organism>
<evidence type="ECO:0000259" key="5">
    <source>
        <dbReference type="Pfam" id="PF00082"/>
    </source>
</evidence>
<dbReference type="InterPro" id="IPR000209">
    <property type="entry name" value="Peptidase_S8/S53_dom"/>
</dbReference>
<dbReference type="GeneID" id="27723999"/>
<accession>A0A084G7C6</accession>
<dbReference type="InterPro" id="IPR036852">
    <property type="entry name" value="Peptidase_S8/S53_dom_sf"/>
</dbReference>
<dbReference type="AlphaFoldDB" id="A0A084G7C6"/>
<comment type="caution">
    <text evidence="7">The sequence shown here is derived from an EMBL/GenBank/DDBJ whole genome shotgun (WGS) entry which is preliminary data.</text>
</comment>
<dbReference type="PROSITE" id="PS51892">
    <property type="entry name" value="SUBTILASE"/>
    <property type="match status" value="1"/>
</dbReference>
<evidence type="ECO:0000256" key="4">
    <source>
        <dbReference type="PROSITE-ProRule" id="PRU01240"/>
    </source>
</evidence>
<dbReference type="RefSeq" id="XP_016643037.1">
    <property type="nucleotide sequence ID" value="XM_016787362.1"/>
</dbReference>
<dbReference type="Pfam" id="PF24476">
    <property type="entry name" value="DUF7580"/>
    <property type="match status" value="1"/>
</dbReference>
<feature type="active site" description="Charge relay system" evidence="4">
    <location>
        <position position="640"/>
    </location>
</feature>
<dbReference type="Proteomes" id="UP000028545">
    <property type="component" value="Unassembled WGS sequence"/>
</dbReference>
<dbReference type="PROSITE" id="PS00138">
    <property type="entry name" value="SUBTILASE_SER"/>
    <property type="match status" value="1"/>
</dbReference>
<sequence length="722" mass="80124">MMLAGSKHWALFQAISPLFTSDIPWSSAGRSDAETTAVQEAGALLRAHISEIPFHVPQDAAFSDHTLSDFTTALESLLLALEALVQPSVLDDAAALGERAVLLKATRSFAEGSLEDAFFHLKASPNPATGGSSTEMDLLLALCPKGNPWQEIRFTVPNHTGSIPAAMAESHERLIEDVCQVAREAYECQQAVSIYVHDNKLHDTSDFDEEPSNPEAEHTISLSSLLDDQVLRDRFKFPLVHKRILALTLARSLLNLYEGPWIQTDWSAEHVLFAYGTDRKRVYDIHQPYLPCTLSSEHEYQSTVSDPLHNNPLILSFGRLLMEMDKGERIAITKTVRSKPSLYRTLVAELDDWGKELLTSYYTQAVEGCLKFPKWLQANRGMSRELAYRKAILEKILHPLELEVSTFPNQGADTGLDDGDIRIRALKRGIRDGCRKRENISYRDPVREKRNFVAGSPEHDEDGHGTHVIGLLLTLAPEADLYVGKITRGKKCENQDQGMAAVSILHWILMRGYASNDVLIVLSYKALRWAVDEVKADIISMSFGFEDDSGWDDDMDEAIKHSFTAGRIAFAAASNYGGNSCRTYPAKAGTVFCIHASDGHGNPSGLDPTPIRGDYNFSTLGVAVPCGHTGDREIFKTGTSYATPVAAGLAANIIDLADWLAAAGELTSAQKKKLRSYEGMRNIFKLMAPSRRQDYDYVAPWNLWNGKVEEKIIWGKIREKLS</sequence>
<proteinExistence type="inferred from homology"/>
<reference evidence="7 8" key="1">
    <citation type="journal article" date="2014" name="Genome Announc.">
        <title>Draft genome sequence of the pathogenic fungus Scedosporium apiospermum.</title>
        <authorList>
            <person name="Vandeputte P."/>
            <person name="Ghamrawi S."/>
            <person name="Rechenmann M."/>
            <person name="Iltis A."/>
            <person name="Giraud S."/>
            <person name="Fleury M."/>
            <person name="Thornton C."/>
            <person name="Delhaes L."/>
            <person name="Meyer W."/>
            <person name="Papon N."/>
            <person name="Bouchara J.P."/>
        </authorList>
    </citation>
    <scope>NUCLEOTIDE SEQUENCE [LARGE SCALE GENOMIC DNA]</scope>
    <source>
        <strain evidence="7 8">IHEM 14462</strain>
    </source>
</reference>
<feature type="domain" description="DUF7580" evidence="6">
    <location>
        <begin position="121"/>
        <end position="406"/>
    </location>
</feature>